<dbReference type="PANTHER" id="PTHR33452">
    <property type="entry name" value="OXIDOREDUCTASE CATD-RELATED"/>
    <property type="match status" value="1"/>
</dbReference>
<feature type="transmembrane region" description="Helical" evidence="7">
    <location>
        <begin position="45"/>
        <end position="64"/>
    </location>
</feature>
<sequence>MKNSILSTQPLSTDLAALLLRLIVGGLFIYHGYGKLANYETMLQMFTDIIGIGVKPTVILVIFAEFFCGIFVVLGLFTRLSIIPIFITMIVAFFIAHAKDPFQNKELAFAYLLLSIVIFVLGSGRFSLDAAFRKK</sequence>
<name>A0ABZ2Z7P9_9BACT</name>
<feature type="transmembrane region" description="Helical" evidence="7">
    <location>
        <begin position="108"/>
        <end position="128"/>
    </location>
</feature>
<keyword evidence="5 7" id="KW-1133">Transmembrane helix</keyword>
<dbReference type="RefSeq" id="WP_341842866.1">
    <property type="nucleotide sequence ID" value="NZ_CP149792.1"/>
</dbReference>
<evidence type="ECO:0000256" key="2">
    <source>
        <dbReference type="ARBA" id="ARBA00006679"/>
    </source>
</evidence>
<dbReference type="Proteomes" id="UP001449657">
    <property type="component" value="Chromosome"/>
</dbReference>
<gene>
    <name evidence="8" type="ORF">WJU22_08795</name>
</gene>
<dbReference type="EMBL" id="CP150096">
    <property type="protein sequence ID" value="WZN48271.1"/>
    <property type="molecule type" value="Genomic_DNA"/>
</dbReference>
<evidence type="ECO:0000256" key="3">
    <source>
        <dbReference type="ARBA" id="ARBA00022475"/>
    </source>
</evidence>
<evidence type="ECO:0000313" key="8">
    <source>
        <dbReference type="EMBL" id="WZN48271.1"/>
    </source>
</evidence>
<evidence type="ECO:0000256" key="7">
    <source>
        <dbReference type="SAM" id="Phobius"/>
    </source>
</evidence>
<accession>A0ABZ2Z7P9</accession>
<dbReference type="Pfam" id="PF07681">
    <property type="entry name" value="DoxX"/>
    <property type="match status" value="1"/>
</dbReference>
<keyword evidence="6 7" id="KW-0472">Membrane</keyword>
<keyword evidence="9" id="KW-1185">Reference proteome</keyword>
<comment type="subcellular location">
    <subcellularLocation>
        <location evidence="1">Cell membrane</location>
        <topology evidence="1">Multi-pass membrane protein</topology>
    </subcellularLocation>
</comment>
<dbReference type="PANTHER" id="PTHR33452:SF1">
    <property type="entry name" value="INNER MEMBRANE PROTEIN YPHA-RELATED"/>
    <property type="match status" value="1"/>
</dbReference>
<dbReference type="InterPro" id="IPR051907">
    <property type="entry name" value="DoxX-like_oxidoreductase"/>
</dbReference>
<evidence type="ECO:0000256" key="5">
    <source>
        <dbReference type="ARBA" id="ARBA00022989"/>
    </source>
</evidence>
<feature type="transmembrane region" description="Helical" evidence="7">
    <location>
        <begin position="15"/>
        <end position="33"/>
    </location>
</feature>
<organism evidence="8 9">
    <name type="scientific">Chitinophaga caseinilytica</name>
    <dbReference type="NCBI Taxonomy" id="2267521"/>
    <lineage>
        <taxon>Bacteria</taxon>
        <taxon>Pseudomonadati</taxon>
        <taxon>Bacteroidota</taxon>
        <taxon>Chitinophagia</taxon>
        <taxon>Chitinophagales</taxon>
        <taxon>Chitinophagaceae</taxon>
        <taxon>Chitinophaga</taxon>
    </lineage>
</organism>
<evidence type="ECO:0000256" key="6">
    <source>
        <dbReference type="ARBA" id="ARBA00023136"/>
    </source>
</evidence>
<proteinExistence type="inferred from homology"/>
<feature type="transmembrane region" description="Helical" evidence="7">
    <location>
        <begin position="70"/>
        <end position="96"/>
    </location>
</feature>
<keyword evidence="3" id="KW-1003">Cell membrane</keyword>
<comment type="similarity">
    <text evidence="2">Belongs to the DoxX family.</text>
</comment>
<dbReference type="InterPro" id="IPR032808">
    <property type="entry name" value="DoxX"/>
</dbReference>
<protein>
    <submittedName>
        <fullName evidence="8">DoxX family protein</fullName>
    </submittedName>
</protein>
<keyword evidence="4 7" id="KW-0812">Transmembrane</keyword>
<evidence type="ECO:0000256" key="4">
    <source>
        <dbReference type="ARBA" id="ARBA00022692"/>
    </source>
</evidence>
<evidence type="ECO:0000256" key="1">
    <source>
        <dbReference type="ARBA" id="ARBA00004651"/>
    </source>
</evidence>
<evidence type="ECO:0000313" key="9">
    <source>
        <dbReference type="Proteomes" id="UP001449657"/>
    </source>
</evidence>
<reference evidence="8 9" key="1">
    <citation type="submission" date="2024-03" db="EMBL/GenBank/DDBJ databases">
        <title>Chitinophaga caseinilytica sp. nov., a casein hydrolysing bacterium isolated from forest soil.</title>
        <authorList>
            <person name="Lee D.S."/>
            <person name="Han D.M."/>
            <person name="Baek J.H."/>
            <person name="Choi D.G."/>
            <person name="Jeon J.H."/>
            <person name="Jeon C.O."/>
        </authorList>
    </citation>
    <scope>NUCLEOTIDE SEQUENCE [LARGE SCALE GENOMIC DNA]</scope>
    <source>
        <strain evidence="8 9">KACC 19118</strain>
    </source>
</reference>